<feature type="compositionally biased region" description="Basic and acidic residues" evidence="2">
    <location>
        <begin position="1"/>
        <end position="28"/>
    </location>
</feature>
<dbReference type="InterPro" id="IPR001878">
    <property type="entry name" value="Znf_CCHC"/>
</dbReference>
<feature type="domain" description="CCHC-type" evidence="3">
    <location>
        <begin position="449"/>
        <end position="462"/>
    </location>
</feature>
<dbReference type="RefSeq" id="XP_048269116.1">
    <property type="nucleotide sequence ID" value="XM_048413159.1"/>
</dbReference>
<organism evidence="4 6">
    <name type="scientific">Bombus terrestris</name>
    <name type="common">Buff-tailed bumblebee</name>
    <name type="synonym">Apis terrestris</name>
    <dbReference type="NCBI Taxonomy" id="30195"/>
    <lineage>
        <taxon>Eukaryota</taxon>
        <taxon>Metazoa</taxon>
        <taxon>Ecdysozoa</taxon>
        <taxon>Arthropoda</taxon>
        <taxon>Hexapoda</taxon>
        <taxon>Insecta</taxon>
        <taxon>Pterygota</taxon>
        <taxon>Neoptera</taxon>
        <taxon>Endopterygota</taxon>
        <taxon>Hymenoptera</taxon>
        <taxon>Apocrita</taxon>
        <taxon>Aculeata</taxon>
        <taxon>Apoidea</taxon>
        <taxon>Anthophila</taxon>
        <taxon>Apidae</taxon>
        <taxon>Bombus</taxon>
        <taxon>Bombus</taxon>
    </lineage>
</organism>
<evidence type="ECO:0000313" key="7">
    <source>
        <dbReference type="RefSeq" id="XP_048269118.1"/>
    </source>
</evidence>
<keyword evidence="1" id="KW-0863">Zinc-finger</keyword>
<feature type="compositionally biased region" description="Basic residues" evidence="2">
    <location>
        <begin position="233"/>
        <end position="258"/>
    </location>
</feature>
<keyword evidence="1" id="KW-0479">Metal-binding</keyword>
<evidence type="ECO:0000313" key="8">
    <source>
        <dbReference type="RefSeq" id="XP_048269119.1"/>
    </source>
</evidence>
<feature type="compositionally biased region" description="Basic residues" evidence="2">
    <location>
        <begin position="214"/>
        <end position="224"/>
    </location>
</feature>
<evidence type="ECO:0000259" key="3">
    <source>
        <dbReference type="PROSITE" id="PS50158"/>
    </source>
</evidence>
<dbReference type="GeneID" id="105666613"/>
<evidence type="ECO:0000313" key="5">
    <source>
        <dbReference type="RefSeq" id="XP_048269116.1"/>
    </source>
</evidence>
<dbReference type="SUPFAM" id="SSF57756">
    <property type="entry name" value="Retrovirus zinc finger-like domains"/>
    <property type="match status" value="1"/>
</dbReference>
<dbReference type="GO" id="GO:0003676">
    <property type="term" value="F:nucleic acid binding"/>
    <property type="evidence" value="ECO:0007669"/>
    <property type="project" value="InterPro"/>
</dbReference>
<feature type="region of interest" description="Disordered" evidence="2">
    <location>
        <begin position="171"/>
        <end position="258"/>
    </location>
</feature>
<feature type="region of interest" description="Disordered" evidence="2">
    <location>
        <begin position="1"/>
        <end position="34"/>
    </location>
</feature>
<dbReference type="GO" id="GO:0008270">
    <property type="term" value="F:zinc ion binding"/>
    <property type="evidence" value="ECO:0007669"/>
    <property type="project" value="UniProtKB-KW"/>
</dbReference>
<keyword evidence="1" id="KW-0862">Zinc</keyword>
<dbReference type="Proteomes" id="UP000835206">
    <property type="component" value="Chromosome 16"/>
</dbReference>
<reference evidence="5 6" key="1">
    <citation type="submission" date="2025-04" db="UniProtKB">
        <authorList>
            <consortium name="RefSeq"/>
        </authorList>
    </citation>
    <scope>IDENTIFICATION</scope>
</reference>
<dbReference type="RefSeq" id="XP_048269120.1">
    <property type="nucleotide sequence ID" value="XM_048413163.1"/>
</dbReference>
<name>A0A9C6WAZ9_BOMTE</name>
<dbReference type="Pfam" id="PF00098">
    <property type="entry name" value="zf-CCHC"/>
    <property type="match status" value="1"/>
</dbReference>
<sequence>MIRTPVKRENKKRGEKEVTRGREEEKSTPEPVQAGVKHITSLQTGTMTSEKMWSIVRNPDVTAQDLQAVPFMYVQAEMIRRAGEISMVAECSDLAEEDAEILRKAARTIVTCVVEVTIRALPMIVMERRLEILEAENKALRNEDIRCFDTMQQMLTEFCCSLTRVGEEREKEVSSGLIARRTETKVSDPQVPREVPGEGKAAAMDRQTVEKKATGKKNRKRQSKKITPEIEKKRKAPQRRSENKKKRNRKLALPRRPRTSAVTITINKETDKSYAEVLATVRNNIDLDKIGIKSINMRKTMTGGVILEVLEDQKREKAAALAAQLTKILDPDLIRVATPYRTAEARVVHIDISPTADEIKEILAQEGGCKVEDIQLGEIRISENGLGSVWMRCPVEAVRKLIQLGKVTIGRSRAKIEAIEQRPLQCFRCLEIGHVKKSCTSKENREHLCYRCGVPGHLAKECTAAKPKCPLCKSRGASATHRMGGSFCTFSRKGTRKTILIASKLSDGSAVKNWNKEDSPQEIPAPAPANKPCI</sequence>
<evidence type="ECO:0000256" key="2">
    <source>
        <dbReference type="SAM" id="MobiDB-lite"/>
    </source>
</evidence>
<protein>
    <submittedName>
        <fullName evidence="5 6">Uncharacterized protein LOC105666613</fullName>
    </submittedName>
</protein>
<gene>
    <name evidence="5 6 7 8 9" type="primary">LOC105666613</name>
</gene>
<evidence type="ECO:0000256" key="1">
    <source>
        <dbReference type="PROSITE-ProRule" id="PRU00047"/>
    </source>
</evidence>
<keyword evidence="4" id="KW-1185">Reference proteome</keyword>
<evidence type="ECO:0000313" key="4">
    <source>
        <dbReference type="Proteomes" id="UP000835206"/>
    </source>
</evidence>
<dbReference type="PROSITE" id="PS50158">
    <property type="entry name" value="ZF_CCHC"/>
    <property type="match status" value="2"/>
</dbReference>
<dbReference type="AlphaFoldDB" id="A0A9C6WAZ9"/>
<dbReference type="InterPro" id="IPR036875">
    <property type="entry name" value="Znf_CCHC_sf"/>
</dbReference>
<feature type="compositionally biased region" description="Pro residues" evidence="2">
    <location>
        <begin position="523"/>
        <end position="534"/>
    </location>
</feature>
<dbReference type="Gene3D" id="4.10.60.10">
    <property type="entry name" value="Zinc finger, CCHC-type"/>
    <property type="match status" value="1"/>
</dbReference>
<dbReference type="RefSeq" id="XP_048269118.1">
    <property type="nucleotide sequence ID" value="XM_048413161.1"/>
</dbReference>
<dbReference type="SMART" id="SM00343">
    <property type="entry name" value="ZnF_C2HC"/>
    <property type="match status" value="2"/>
</dbReference>
<dbReference type="RefSeq" id="XP_048269119.1">
    <property type="nucleotide sequence ID" value="XM_048413162.1"/>
</dbReference>
<proteinExistence type="predicted"/>
<feature type="region of interest" description="Disordered" evidence="2">
    <location>
        <begin position="511"/>
        <end position="534"/>
    </location>
</feature>
<dbReference type="KEGG" id="bter:105666613"/>
<feature type="domain" description="CCHC-type" evidence="3">
    <location>
        <begin position="426"/>
        <end position="441"/>
    </location>
</feature>
<evidence type="ECO:0000313" key="6">
    <source>
        <dbReference type="RefSeq" id="XP_048269117.1"/>
    </source>
</evidence>
<accession>A0A9C6WAZ9</accession>
<dbReference type="RefSeq" id="XP_048269117.1">
    <property type="nucleotide sequence ID" value="XM_048413160.1"/>
</dbReference>
<evidence type="ECO:0000313" key="9">
    <source>
        <dbReference type="RefSeq" id="XP_048269120.1"/>
    </source>
</evidence>
<dbReference type="OrthoDB" id="7615112at2759"/>